<dbReference type="Proteomes" id="UP000067625">
    <property type="component" value="Chromosome"/>
</dbReference>
<feature type="domain" description="Sporulation protein YpeB N-terminal" evidence="4">
    <location>
        <begin position="27"/>
        <end position="162"/>
    </location>
</feature>
<reference evidence="5 6" key="2">
    <citation type="journal article" date="2016" name="Int. J. Syst. Evol. Microbiol.">
        <title>Bacillus gobiensis sp. nov., isolated from a soil sample.</title>
        <authorList>
            <person name="Liu B."/>
            <person name="Liu G.H."/>
            <person name="Cetin S."/>
            <person name="Schumann P."/>
            <person name="Pan Z.Z."/>
            <person name="Chen Q.Q."/>
        </authorList>
    </citation>
    <scope>NUCLEOTIDE SEQUENCE [LARGE SCALE GENOMIC DNA]</scope>
    <source>
        <strain evidence="5 6">FJAT-4402</strain>
    </source>
</reference>
<feature type="domain" description="Sporulation protein YpeB PepSY1 and PepSY2" evidence="3">
    <location>
        <begin position="180"/>
        <end position="373"/>
    </location>
</feature>
<keyword evidence="6" id="KW-1185">Reference proteome</keyword>
<dbReference type="PATRIC" id="fig|1441095.3.peg.1625"/>
<feature type="coiled-coil region" evidence="1">
    <location>
        <begin position="125"/>
        <end position="152"/>
    </location>
</feature>
<evidence type="ECO:0000256" key="1">
    <source>
        <dbReference type="SAM" id="Coils"/>
    </source>
</evidence>
<gene>
    <name evidence="5" type="ORF">AM592_07365</name>
</gene>
<evidence type="ECO:0000259" key="3">
    <source>
        <dbReference type="Pfam" id="PF14620"/>
    </source>
</evidence>
<dbReference type="Pfam" id="PF20769">
    <property type="entry name" value="YPEB_N"/>
    <property type="match status" value="1"/>
</dbReference>
<dbReference type="InterPro" id="IPR048402">
    <property type="entry name" value="YpeB_N"/>
</dbReference>
<name>A0A0M3R9H5_9BACI</name>
<dbReference type="Pfam" id="PF03413">
    <property type="entry name" value="PepSY"/>
    <property type="match status" value="1"/>
</dbReference>
<keyword evidence="1" id="KW-0175">Coiled coil</keyword>
<dbReference type="AlphaFoldDB" id="A0A0M3R9H5"/>
<dbReference type="InterPro" id="IPR014239">
    <property type="entry name" value="YpeB_PepSY1-2"/>
</dbReference>
<evidence type="ECO:0000313" key="5">
    <source>
        <dbReference type="EMBL" id="ALC81436.1"/>
    </source>
</evidence>
<dbReference type="GO" id="GO:0009847">
    <property type="term" value="P:spore germination"/>
    <property type="evidence" value="ECO:0007669"/>
    <property type="project" value="InterPro"/>
</dbReference>
<protein>
    <submittedName>
        <fullName evidence="5">Sporulation protein</fullName>
    </submittedName>
</protein>
<evidence type="ECO:0000259" key="4">
    <source>
        <dbReference type="Pfam" id="PF20769"/>
    </source>
</evidence>
<accession>A0A0M3R9H5</accession>
<dbReference type="OrthoDB" id="2372097at2"/>
<dbReference type="EMBL" id="CP012600">
    <property type="protein sequence ID" value="ALC81436.1"/>
    <property type="molecule type" value="Genomic_DNA"/>
</dbReference>
<feature type="domain" description="PepSY" evidence="2">
    <location>
        <begin position="376"/>
        <end position="431"/>
    </location>
</feature>
<reference evidence="6" key="1">
    <citation type="submission" date="2015-08" db="EMBL/GenBank/DDBJ databases">
        <title>Genome sequencing project for genomic taxonomy and phylogenomics of Bacillus-like bacteria.</title>
        <authorList>
            <person name="Liu B."/>
            <person name="Wang J."/>
            <person name="Zhu Y."/>
            <person name="Liu G."/>
            <person name="Chen Q."/>
            <person name="Chen Z."/>
            <person name="Lan J."/>
            <person name="Che J."/>
            <person name="Ge C."/>
            <person name="Shi H."/>
            <person name="Pan Z."/>
            <person name="Liu X."/>
        </authorList>
    </citation>
    <scope>NUCLEOTIDE SEQUENCE [LARGE SCALE GENOMIC DNA]</scope>
    <source>
        <strain evidence="6">FJAT-4402</strain>
    </source>
</reference>
<sequence length="446" mass="50630">MIRGILIAILGVAVIGTSYWGYKEHQEKDAVLLHAENNYQRAFHDLAYDMDQLHDKIGTSLAMNSKENLSPELTEVWKLASEAHSSVSQLPLTLMPFNKTEEFLSNIGNFSYQTAVRDLAKEPLNDKEYNTLKQLYSNAQDVQNELRNVQHLVIDNNLRWMDVELALASGEKQGDNTIIDGLKTIEKNADSFAETDTSNDNTTTKQREKGFQHLKGDQISESDAKKIAQKFAPDQNSDFTIAKSGNKTNRDVYSLSMNDEKHGTNIYMDVTQKGGYPVYLIQNREVKDQKLSLNDGSNKALKFLKDNGYEATDFVLDESEQYDNIGIFSYVPVENDVLLYPDTVRMKVALDNGEIVGFSARDFLTNHRKRNLPKPKLSLEEAKKKVSGNVQIQDNRLAIITNQMSDEVLCYEFFGTIDNDTYRMFINANTGIEEKVEKLKNAEPIY</sequence>
<dbReference type="NCBIfam" id="TIGR02889">
    <property type="entry name" value="spore_YpeB"/>
    <property type="match status" value="1"/>
</dbReference>
<dbReference type="STRING" id="1441095.AM592_07365"/>
<proteinExistence type="predicted"/>
<evidence type="ECO:0000259" key="2">
    <source>
        <dbReference type="Pfam" id="PF03413"/>
    </source>
</evidence>
<dbReference type="InterPro" id="IPR025711">
    <property type="entry name" value="PepSY"/>
</dbReference>
<evidence type="ECO:0000313" key="6">
    <source>
        <dbReference type="Proteomes" id="UP000067625"/>
    </source>
</evidence>
<dbReference type="Pfam" id="PF14620">
    <property type="entry name" value="YPEB_PepSY1-2"/>
    <property type="match status" value="1"/>
</dbReference>
<dbReference type="RefSeq" id="WP_053603193.1">
    <property type="nucleotide sequence ID" value="NZ_CP012600.1"/>
</dbReference>
<organism evidence="5 6">
    <name type="scientific">Bacillus gobiensis</name>
    <dbReference type="NCBI Taxonomy" id="1441095"/>
    <lineage>
        <taxon>Bacteria</taxon>
        <taxon>Bacillati</taxon>
        <taxon>Bacillota</taxon>
        <taxon>Bacilli</taxon>
        <taxon>Bacillales</taxon>
        <taxon>Bacillaceae</taxon>
        <taxon>Bacillus</taxon>
    </lineage>
</organism>